<dbReference type="InterPro" id="IPR004446">
    <property type="entry name" value="Heptose_bisP_phosphatase"/>
</dbReference>
<feature type="binding site" evidence="11">
    <location>
        <position position="10"/>
    </location>
    <ligand>
        <name>Mg(2+)</name>
        <dbReference type="ChEBI" id="CHEBI:18420"/>
    </ligand>
</feature>
<dbReference type="Gene3D" id="3.40.50.1000">
    <property type="entry name" value="HAD superfamily/HAD-like"/>
    <property type="match status" value="1"/>
</dbReference>
<dbReference type="PANTHER" id="PTHR42891">
    <property type="entry name" value="D-GLYCERO-BETA-D-MANNO-HEPTOSE-1,7-BISPHOSPHATE 7-PHOSPHATASE"/>
    <property type="match status" value="1"/>
</dbReference>
<evidence type="ECO:0000256" key="3">
    <source>
        <dbReference type="ARBA" id="ARBA00022723"/>
    </source>
</evidence>
<dbReference type="InterPro" id="IPR023214">
    <property type="entry name" value="HAD_sf"/>
</dbReference>
<feature type="binding site" evidence="9">
    <location>
        <begin position="18"/>
        <end position="22"/>
    </location>
    <ligand>
        <name>substrate</name>
    </ligand>
</feature>
<feature type="site" description="Stabilizes the phosphoryl group" evidence="10">
    <location>
        <position position="102"/>
    </location>
</feature>
<feature type="active site" description="Nucleophile" evidence="8">
    <location>
        <position position="10"/>
    </location>
</feature>
<evidence type="ECO:0000256" key="2">
    <source>
        <dbReference type="ARBA" id="ARBA00022490"/>
    </source>
</evidence>
<dbReference type="InterPro" id="IPR006543">
    <property type="entry name" value="Histidinol-phos"/>
</dbReference>
<dbReference type="EMBL" id="JRYR02000001">
    <property type="protein sequence ID" value="OHX67039.1"/>
    <property type="molecule type" value="Genomic_DNA"/>
</dbReference>
<proteinExistence type="inferred from homology"/>
<evidence type="ECO:0000256" key="10">
    <source>
        <dbReference type="PIRSR" id="PIRSR004682-3"/>
    </source>
</evidence>
<feature type="site" description="Stabilizes the phosphoryl group" evidence="10">
    <location>
        <position position="53"/>
    </location>
</feature>
<dbReference type="GO" id="GO:0016791">
    <property type="term" value="F:phosphatase activity"/>
    <property type="evidence" value="ECO:0007669"/>
    <property type="project" value="InterPro"/>
</dbReference>
<dbReference type="OrthoDB" id="9813880at2"/>
<evidence type="ECO:0000256" key="1">
    <source>
        <dbReference type="ARBA" id="ARBA00004496"/>
    </source>
</evidence>
<evidence type="ECO:0000313" key="12">
    <source>
        <dbReference type="EMBL" id="OHX67039.1"/>
    </source>
</evidence>
<keyword evidence="13" id="KW-1185">Reference proteome</keyword>
<dbReference type="Proteomes" id="UP000179797">
    <property type="component" value="Unassembled WGS sequence"/>
</dbReference>
<gene>
    <name evidence="12" type="ORF">NH26_12130</name>
</gene>
<evidence type="ECO:0000256" key="11">
    <source>
        <dbReference type="PIRSR" id="PIRSR004682-4"/>
    </source>
</evidence>
<keyword evidence="4 7" id="KW-0378">Hydrolase</keyword>
<dbReference type="PIRSF" id="PIRSF004682">
    <property type="entry name" value="GmhB"/>
    <property type="match status" value="1"/>
</dbReference>
<feature type="binding site" evidence="11">
    <location>
        <position position="127"/>
    </location>
    <ligand>
        <name>Mg(2+)</name>
        <dbReference type="ChEBI" id="CHEBI:18420"/>
    </ligand>
</feature>
<evidence type="ECO:0000256" key="9">
    <source>
        <dbReference type="PIRSR" id="PIRSR004682-2"/>
    </source>
</evidence>
<comment type="cofactor">
    <cofactor evidence="11">
        <name>Mg(2+)</name>
        <dbReference type="ChEBI" id="CHEBI:18420"/>
    </cofactor>
</comment>
<organism evidence="12 13">
    <name type="scientific">Flammeovirga pacifica</name>
    <dbReference type="NCBI Taxonomy" id="915059"/>
    <lineage>
        <taxon>Bacteria</taxon>
        <taxon>Pseudomonadati</taxon>
        <taxon>Bacteroidota</taxon>
        <taxon>Cytophagia</taxon>
        <taxon>Cytophagales</taxon>
        <taxon>Flammeovirgaceae</taxon>
        <taxon>Flammeovirga</taxon>
    </lineage>
</organism>
<dbReference type="Pfam" id="PF00702">
    <property type="entry name" value="Hydrolase"/>
    <property type="match status" value="1"/>
</dbReference>
<dbReference type="EC" id="3.1.3.-" evidence="7"/>
<dbReference type="InterPro" id="IPR036412">
    <property type="entry name" value="HAD-like_sf"/>
</dbReference>
<keyword evidence="3 11" id="KW-0479">Metal-binding</keyword>
<feature type="site" description="Contributes to substrate recognition" evidence="10">
    <location>
        <position position="101"/>
    </location>
</feature>
<dbReference type="NCBIfam" id="TIGR01662">
    <property type="entry name" value="HAD-SF-IIIA"/>
    <property type="match status" value="1"/>
</dbReference>
<feature type="binding site" evidence="9">
    <location>
        <begin position="53"/>
        <end position="56"/>
    </location>
    <ligand>
        <name>substrate</name>
    </ligand>
</feature>
<dbReference type="STRING" id="915059.NH26_12130"/>
<comment type="caution">
    <text evidence="12">The sequence shown here is derived from an EMBL/GenBank/DDBJ whole genome shotgun (WGS) entry which is preliminary data.</text>
</comment>
<protein>
    <recommendedName>
        <fullName evidence="6 7">D,D-heptose 1,7-bisphosphate phosphatase</fullName>
        <ecNumber evidence="7">3.1.3.-</ecNumber>
    </recommendedName>
</protein>
<feature type="binding site" evidence="9">
    <location>
        <begin position="10"/>
        <end position="12"/>
    </location>
    <ligand>
        <name>substrate</name>
    </ligand>
</feature>
<feature type="binding site" evidence="9">
    <location>
        <begin position="101"/>
        <end position="102"/>
    </location>
    <ligand>
        <name>substrate</name>
    </ligand>
</feature>
<dbReference type="GO" id="GO:0046872">
    <property type="term" value="F:metal ion binding"/>
    <property type="evidence" value="ECO:0007669"/>
    <property type="project" value="UniProtKB-KW"/>
</dbReference>
<dbReference type="NCBIfam" id="TIGR01656">
    <property type="entry name" value="Histidinol-ppas"/>
    <property type="match status" value="1"/>
</dbReference>
<evidence type="ECO:0000256" key="4">
    <source>
        <dbReference type="ARBA" id="ARBA00022801"/>
    </source>
</evidence>
<reference evidence="12 13" key="1">
    <citation type="journal article" date="2012" name="Int. J. Syst. Evol. Microbiol.">
        <title>Flammeovirga pacifica sp. nov., isolated from deep-sea sediment.</title>
        <authorList>
            <person name="Xu H."/>
            <person name="Fu Y."/>
            <person name="Yang N."/>
            <person name="Ding Z."/>
            <person name="Lai Q."/>
            <person name="Zeng R."/>
        </authorList>
    </citation>
    <scope>NUCLEOTIDE SEQUENCE [LARGE SCALE GENOMIC DNA]</scope>
    <source>
        <strain evidence="13">DSM 24597 / LMG 26175 / WPAGA1</strain>
    </source>
</reference>
<dbReference type="GO" id="GO:0005737">
    <property type="term" value="C:cytoplasm"/>
    <property type="evidence" value="ECO:0007669"/>
    <property type="project" value="UniProtKB-SubCell"/>
</dbReference>
<evidence type="ECO:0000256" key="5">
    <source>
        <dbReference type="ARBA" id="ARBA00023277"/>
    </source>
</evidence>
<evidence type="ECO:0000256" key="6">
    <source>
        <dbReference type="ARBA" id="ARBA00031828"/>
    </source>
</evidence>
<dbReference type="AlphaFoldDB" id="A0A1S1Z192"/>
<name>A0A1S1Z192_FLAPC</name>
<feature type="binding site" evidence="11">
    <location>
        <position position="12"/>
    </location>
    <ligand>
        <name>Mg(2+)</name>
        <dbReference type="ChEBI" id="CHEBI:18420"/>
    </ligand>
</feature>
<dbReference type="InterPro" id="IPR006549">
    <property type="entry name" value="HAD-SF_hydro_IIIA"/>
</dbReference>
<keyword evidence="2 7" id="KW-0963">Cytoplasm</keyword>
<evidence type="ECO:0000256" key="7">
    <source>
        <dbReference type="PIRNR" id="PIRNR004682"/>
    </source>
</evidence>
<keyword evidence="5 7" id="KW-0119">Carbohydrate metabolism</keyword>
<evidence type="ECO:0000256" key="8">
    <source>
        <dbReference type="PIRSR" id="PIRSR004682-1"/>
    </source>
</evidence>
<feature type="binding site" evidence="9">
    <location>
        <position position="128"/>
    </location>
    <ligand>
        <name>substrate</name>
    </ligand>
</feature>
<keyword evidence="11" id="KW-0460">Magnesium</keyword>
<dbReference type="SUPFAM" id="SSF56784">
    <property type="entry name" value="HAD-like"/>
    <property type="match status" value="1"/>
</dbReference>
<feature type="active site" description="Proton donor" evidence="8">
    <location>
        <position position="12"/>
    </location>
</feature>
<dbReference type="GO" id="GO:0005975">
    <property type="term" value="P:carbohydrate metabolic process"/>
    <property type="evidence" value="ECO:0007669"/>
    <property type="project" value="InterPro"/>
</dbReference>
<comment type="subcellular location">
    <subcellularLocation>
        <location evidence="1 7">Cytoplasm</location>
    </subcellularLocation>
</comment>
<sequence>MEKNKCVFLDRDGVLNKDYVDYAYTLEKFEVLPGVPEALNKLKEAGFKLVILTNQSGIIKGIYKKEDVYICHNALQEACGHAIDDMFYAPQHEKWSNSLSRKPGTLMFERAIYKYNADMENTWMIGDKERDLIPAEKVGIQHRIQVDNPLIEGSVATHYAKNLLEAVDKIILADQK</sequence>
<evidence type="ECO:0000313" key="13">
    <source>
        <dbReference type="Proteomes" id="UP000179797"/>
    </source>
</evidence>
<comment type="similarity">
    <text evidence="7">Belongs to the gmhB family.</text>
</comment>
<feature type="binding site" evidence="11">
    <location>
        <position position="128"/>
    </location>
    <ligand>
        <name>Mg(2+)</name>
        <dbReference type="ChEBI" id="CHEBI:18420"/>
    </ligand>
</feature>
<accession>A0A1S1Z192</accession>
<dbReference type="RefSeq" id="WP_044224044.1">
    <property type="nucleotide sequence ID" value="NZ_JRYR02000001.1"/>
</dbReference>
<dbReference type="PANTHER" id="PTHR42891:SF1">
    <property type="entry name" value="D-GLYCERO-BETA-D-MANNO-HEPTOSE-1,7-BISPHOSPHATE 7-PHOSPHATASE"/>
    <property type="match status" value="1"/>
</dbReference>